<reference evidence="1" key="2">
    <citation type="journal article" date="2023" name="IMA Fungus">
        <title>Comparative genomic study of the Penicillium genus elucidates a diverse pangenome and 15 lateral gene transfer events.</title>
        <authorList>
            <person name="Petersen C."/>
            <person name="Sorensen T."/>
            <person name="Nielsen M.R."/>
            <person name="Sondergaard T.E."/>
            <person name="Sorensen J.L."/>
            <person name="Fitzpatrick D.A."/>
            <person name="Frisvad J.C."/>
            <person name="Nielsen K.L."/>
        </authorList>
    </citation>
    <scope>NUCLEOTIDE SEQUENCE</scope>
    <source>
        <strain evidence="1">IBT 15544</strain>
    </source>
</reference>
<dbReference type="Proteomes" id="UP001150904">
    <property type="component" value="Unassembled WGS sequence"/>
</dbReference>
<protein>
    <submittedName>
        <fullName evidence="1">Uncharacterized protein</fullName>
    </submittedName>
</protein>
<dbReference type="RefSeq" id="XP_058304485.1">
    <property type="nucleotide sequence ID" value="XM_058457586.1"/>
</dbReference>
<sequence>MVDRESLDSVLNAPDPDRCETSFVRLVYGEWEPGVLDEEELEAFEPLEGCTLGDVGLMRVPYGEAEFTGFVYMRNADVWDLFYSRPPRIQSLAAF</sequence>
<evidence type="ECO:0000313" key="2">
    <source>
        <dbReference type="Proteomes" id="UP001150904"/>
    </source>
</evidence>
<comment type="caution">
    <text evidence="1">The sequence shown here is derived from an EMBL/GenBank/DDBJ whole genome shotgun (WGS) entry which is preliminary data.</text>
</comment>
<keyword evidence="2" id="KW-1185">Reference proteome</keyword>
<accession>A0A9W9M6Y0</accession>
<dbReference type="AlphaFoldDB" id="A0A9W9M6Y0"/>
<reference evidence="1" key="1">
    <citation type="submission" date="2022-12" db="EMBL/GenBank/DDBJ databases">
        <authorList>
            <person name="Petersen C."/>
        </authorList>
    </citation>
    <scope>NUCLEOTIDE SEQUENCE</scope>
    <source>
        <strain evidence="1">IBT 15544</strain>
    </source>
</reference>
<gene>
    <name evidence="1" type="ORF">N7498_010530</name>
</gene>
<name>A0A9W9M6Y0_9EURO</name>
<dbReference type="OrthoDB" id="4424523at2759"/>
<dbReference type="EMBL" id="JAPQKR010000016">
    <property type="protein sequence ID" value="KAJ5191545.1"/>
    <property type="molecule type" value="Genomic_DNA"/>
</dbReference>
<organism evidence="1 2">
    <name type="scientific">Penicillium cinerascens</name>
    <dbReference type="NCBI Taxonomy" id="70096"/>
    <lineage>
        <taxon>Eukaryota</taxon>
        <taxon>Fungi</taxon>
        <taxon>Dikarya</taxon>
        <taxon>Ascomycota</taxon>
        <taxon>Pezizomycotina</taxon>
        <taxon>Eurotiomycetes</taxon>
        <taxon>Eurotiomycetidae</taxon>
        <taxon>Eurotiales</taxon>
        <taxon>Aspergillaceae</taxon>
        <taxon>Penicillium</taxon>
    </lineage>
</organism>
<dbReference type="GeneID" id="83184887"/>
<evidence type="ECO:0000313" key="1">
    <source>
        <dbReference type="EMBL" id="KAJ5191545.1"/>
    </source>
</evidence>
<proteinExistence type="predicted"/>